<dbReference type="KEGG" id="mnh:FG904_00615"/>
<organism evidence="1 2">
    <name type="scientific">Mycoplasma nasistruthionis</name>
    <dbReference type="NCBI Taxonomy" id="353852"/>
    <lineage>
        <taxon>Bacteria</taxon>
        <taxon>Bacillati</taxon>
        <taxon>Mycoplasmatota</taxon>
        <taxon>Mollicutes</taxon>
        <taxon>Mycoplasmataceae</taxon>
        <taxon>Mycoplasma</taxon>
    </lineage>
</organism>
<evidence type="ECO:0000313" key="2">
    <source>
        <dbReference type="Proteomes" id="UP000305457"/>
    </source>
</evidence>
<dbReference type="AlphaFoldDB" id="A0A5B7XVL9"/>
<sequence>MKFLKLSWSEISPTNQSSFLFLDPNFVYHKDLRQVQKYYQNITKQVQSVKDFKYPITIVLPDLYKFYNLDLLRLDENAVRLIEQQKQYLRYFVENLIDYKITFAARLIFNNITSLGQVLEKNKKINETEISEFNPKNDLTHYNDLLLTKTVELHENEDGTNHLANDINNILNHLNKEFKVKNLFIENLNDYFVDEQNIIDLETLSFLEKTFEKILEKEETELFFYEKNIKINKKLLFFYKKYSLFTNLNFKDNLYLTICEIKKLVDNKIIPIIKIDQYFDKPGDSIIYHMEKLKRVFDCLSFLQQPLSIYFSHLSYHVSTSLNNVYKDNIFSSVIMSYYGACLYKQKNIFPLSSPKNNLMFFSNKNWLYVNLKNETQNYFMLMNLTNGKRKIWSIFKYFKFYKN</sequence>
<accession>A0A5B7XVL9</accession>
<name>A0A5B7XVL9_9MOLU</name>
<dbReference type="EMBL" id="CP040825">
    <property type="protein sequence ID" value="QCZ36524.1"/>
    <property type="molecule type" value="Genomic_DNA"/>
</dbReference>
<dbReference type="Proteomes" id="UP000305457">
    <property type="component" value="Chromosome"/>
</dbReference>
<evidence type="ECO:0000313" key="1">
    <source>
        <dbReference type="EMBL" id="QCZ36524.1"/>
    </source>
</evidence>
<dbReference type="OrthoDB" id="9799110at2"/>
<dbReference type="RefSeq" id="WP_139592007.1">
    <property type="nucleotide sequence ID" value="NZ_CP040825.1"/>
</dbReference>
<proteinExistence type="predicted"/>
<reference evidence="1 2" key="1">
    <citation type="submission" date="2019-06" db="EMBL/GenBank/DDBJ databases">
        <title>Mycoplasma sp. 2F1A isolated from ostrich.</title>
        <authorList>
            <person name="Spergser J."/>
        </authorList>
    </citation>
    <scope>NUCLEOTIDE SEQUENCE [LARGE SCALE GENOMIC DNA]</scope>
    <source>
        <strain evidence="1 2">2F1A</strain>
    </source>
</reference>
<protein>
    <submittedName>
        <fullName evidence="1">Uncharacterized protein</fullName>
    </submittedName>
</protein>
<gene>
    <name evidence="1" type="ORF">FG904_00615</name>
</gene>